<evidence type="ECO:0000256" key="1">
    <source>
        <dbReference type="ARBA" id="ARBA00000705"/>
    </source>
</evidence>
<dbReference type="Gene3D" id="3.40.50.10750">
    <property type="entry name" value="Isocitrate/Isopropylmalate dehydrogenase-like"/>
    <property type="match status" value="1"/>
</dbReference>
<dbReference type="RefSeq" id="WP_210116837.1">
    <property type="nucleotide sequence ID" value="NZ_CP054257.1"/>
</dbReference>
<proteinExistence type="inferred from homology"/>
<name>A0A975F0J4_9SPIR</name>
<comment type="pathway">
    <text evidence="2">Metabolic intermediate biosynthesis; acetyl-CoA biosynthesis; acetyl-CoA from acetate: step 2/2.</text>
</comment>
<dbReference type="GO" id="GO:0008959">
    <property type="term" value="F:phosphate acetyltransferase activity"/>
    <property type="evidence" value="ECO:0007669"/>
    <property type="project" value="UniProtKB-EC"/>
</dbReference>
<dbReference type="InterPro" id="IPR012147">
    <property type="entry name" value="P_Ac_Bu_trans"/>
</dbReference>
<reference evidence="10" key="1">
    <citation type="submission" date="2020-05" db="EMBL/GenBank/DDBJ databases">
        <authorList>
            <person name="Zeng H."/>
            <person name="Chan Y.K."/>
            <person name="Watt R.M."/>
        </authorList>
    </citation>
    <scope>NUCLEOTIDE SEQUENCE</scope>
    <source>
        <strain evidence="10">ATCC 700773</strain>
    </source>
</reference>
<organism evidence="10 11">
    <name type="scientific">Treponema parvum</name>
    <dbReference type="NCBI Taxonomy" id="138851"/>
    <lineage>
        <taxon>Bacteria</taxon>
        <taxon>Pseudomonadati</taxon>
        <taxon>Spirochaetota</taxon>
        <taxon>Spirochaetia</taxon>
        <taxon>Spirochaetales</taxon>
        <taxon>Treponemataceae</taxon>
        <taxon>Treponema</taxon>
    </lineage>
</organism>
<comment type="similarity">
    <text evidence="3">Belongs to the phosphate acetyltransferase and butyryltransferase family.</text>
</comment>
<dbReference type="PANTHER" id="PTHR43356:SF3">
    <property type="entry name" value="PHOSPHATE ACETYLTRANSFERASE"/>
    <property type="match status" value="1"/>
</dbReference>
<keyword evidence="7 10" id="KW-0012">Acyltransferase</keyword>
<evidence type="ECO:0000313" key="11">
    <source>
        <dbReference type="Proteomes" id="UP000671995"/>
    </source>
</evidence>
<dbReference type="PIRSF" id="PIRSF000428">
    <property type="entry name" value="P_Ac_trans"/>
    <property type="match status" value="1"/>
</dbReference>
<dbReference type="AlphaFoldDB" id="A0A975F0J4"/>
<gene>
    <name evidence="10" type="primary">pta</name>
    <name evidence="10" type="ORF">HRI96_07905</name>
</gene>
<comment type="catalytic activity">
    <reaction evidence="1">
        <text>acetyl-CoA + phosphate = acetyl phosphate + CoA</text>
        <dbReference type="Rhea" id="RHEA:19521"/>
        <dbReference type="ChEBI" id="CHEBI:22191"/>
        <dbReference type="ChEBI" id="CHEBI:43474"/>
        <dbReference type="ChEBI" id="CHEBI:57287"/>
        <dbReference type="ChEBI" id="CHEBI:57288"/>
        <dbReference type="EC" id="2.3.1.8"/>
    </reaction>
</comment>
<evidence type="ECO:0000259" key="9">
    <source>
        <dbReference type="Pfam" id="PF01515"/>
    </source>
</evidence>
<evidence type="ECO:0000256" key="8">
    <source>
        <dbReference type="ARBA" id="ARBA00031108"/>
    </source>
</evidence>
<dbReference type="NCBIfam" id="TIGR00651">
    <property type="entry name" value="pta"/>
    <property type="match status" value="1"/>
</dbReference>
<protein>
    <recommendedName>
        <fullName evidence="5">Phosphate acetyltransferase</fullName>
        <ecNumber evidence="4">2.3.1.8</ecNumber>
    </recommendedName>
    <alternativeName>
        <fullName evidence="8">Phosphotransacetylase</fullName>
    </alternativeName>
</protein>
<dbReference type="PANTHER" id="PTHR43356">
    <property type="entry name" value="PHOSPHATE ACETYLTRANSFERASE"/>
    <property type="match status" value="1"/>
</dbReference>
<dbReference type="Gene3D" id="3.40.50.10950">
    <property type="match status" value="1"/>
</dbReference>
<evidence type="ECO:0000256" key="2">
    <source>
        <dbReference type="ARBA" id="ARBA00004989"/>
    </source>
</evidence>
<evidence type="ECO:0000313" key="10">
    <source>
        <dbReference type="EMBL" id="QTQ12123.1"/>
    </source>
</evidence>
<dbReference type="InterPro" id="IPR002505">
    <property type="entry name" value="PTA_PTB"/>
</dbReference>
<keyword evidence="6 10" id="KW-0808">Transferase</keyword>
<evidence type="ECO:0000256" key="5">
    <source>
        <dbReference type="ARBA" id="ARBA00021528"/>
    </source>
</evidence>
<dbReference type="Proteomes" id="UP000671995">
    <property type="component" value="Chromosome"/>
</dbReference>
<dbReference type="EMBL" id="CP054257">
    <property type="protein sequence ID" value="QTQ12123.1"/>
    <property type="molecule type" value="Genomic_DNA"/>
</dbReference>
<dbReference type="InterPro" id="IPR042113">
    <property type="entry name" value="P_AcTrfase_dom1"/>
</dbReference>
<evidence type="ECO:0000256" key="6">
    <source>
        <dbReference type="ARBA" id="ARBA00022679"/>
    </source>
</evidence>
<evidence type="ECO:0000256" key="7">
    <source>
        <dbReference type="ARBA" id="ARBA00023315"/>
    </source>
</evidence>
<dbReference type="EC" id="2.3.1.8" evidence="4"/>
<evidence type="ECO:0000256" key="3">
    <source>
        <dbReference type="ARBA" id="ARBA00005656"/>
    </source>
</evidence>
<reference evidence="10" key="2">
    <citation type="journal article" date="2021" name="Microbiol. Resour. Announc.">
        <title>Complete Genome Sequences of Three Human Oral Treponema parvum Isolates.</title>
        <authorList>
            <person name="Zeng H."/>
            <person name="Watt R.M."/>
        </authorList>
    </citation>
    <scope>NUCLEOTIDE SEQUENCE</scope>
    <source>
        <strain evidence="10">ATCC 700773</strain>
    </source>
</reference>
<accession>A0A975F0J4</accession>
<evidence type="ECO:0000256" key="4">
    <source>
        <dbReference type="ARBA" id="ARBA00012707"/>
    </source>
</evidence>
<feature type="domain" description="Phosphate acetyl/butaryl transferase" evidence="9">
    <location>
        <begin position="3"/>
        <end position="333"/>
    </location>
</feature>
<sequence length="341" mass="36530">MNFVEEMKKKAREYKNFLVLPEGTEPRTVVAAAKIVEEKLAGKLTLLGKKADVEKVAKDKGVSLEGITIVDPSSSEWIDDFAQEYFDLRKKKVDEKGNPLMPLEKARIEIQDPMRFGAMMVRKGFADTMVSGALSSTADMLRAGLTIIKTAPGTKTASSCFVIDTHDKKWGHEGLMIFGDCAVNPDPDAEQLADIAISSAKSCKDLLGVEPAVAMLSFSTKGSAKSPSVEKVQNALKTVKEKAPSLLVDGELQADAALIPSVTAQKAPGSPIEGKVNTMIFPDLNAGNIGYKLVQRLAHADAYGPVLQGFAKPISDLSRGCSSEDIVVTCAITMVQAGKKN</sequence>
<dbReference type="SUPFAM" id="SSF53659">
    <property type="entry name" value="Isocitrate/Isopropylmalate dehydrogenase-like"/>
    <property type="match status" value="1"/>
</dbReference>
<dbReference type="NCBIfam" id="NF007233">
    <property type="entry name" value="PRK09653.1"/>
    <property type="match status" value="1"/>
</dbReference>
<dbReference type="InterPro" id="IPR004614">
    <property type="entry name" value="P_AcTrfase"/>
</dbReference>
<dbReference type="InterPro" id="IPR042112">
    <property type="entry name" value="P_AcTrfase_dom2"/>
</dbReference>
<dbReference type="Pfam" id="PF01515">
    <property type="entry name" value="PTA_PTB"/>
    <property type="match status" value="1"/>
</dbReference>
<dbReference type="InterPro" id="IPR050500">
    <property type="entry name" value="Phos_Acetyltrans/Butyryltrans"/>
</dbReference>